<protein>
    <submittedName>
        <fullName evidence="1">Uncharacterized protein</fullName>
    </submittedName>
</protein>
<evidence type="ECO:0000313" key="2">
    <source>
        <dbReference type="Proteomes" id="UP000645217"/>
    </source>
</evidence>
<reference evidence="1" key="2">
    <citation type="submission" date="2020-09" db="EMBL/GenBank/DDBJ databases">
        <authorList>
            <person name="Sun Q."/>
            <person name="Ohkuma M."/>
        </authorList>
    </citation>
    <scope>NUCLEOTIDE SEQUENCE</scope>
    <source>
        <strain evidence="1">JCM 13064</strain>
    </source>
</reference>
<dbReference type="EMBL" id="BMNT01000001">
    <property type="protein sequence ID" value="GGK61208.1"/>
    <property type="molecule type" value="Genomic_DNA"/>
</dbReference>
<name>A0A917VBE0_9ACTN</name>
<sequence length="113" mass="12682">MITQSGEPVVHFDLDAVESEARDEHFTFTLGGEVFTMQPPEDADWRVVDDISNGAGLTAFVQELLGNDYEKFAKHKLTSRKLGLLIDECTRFYGITPGESQASKRSSKSTRRR</sequence>
<organism evidence="1 2">
    <name type="scientific">Sphaerisporangium melleum</name>
    <dbReference type="NCBI Taxonomy" id="321316"/>
    <lineage>
        <taxon>Bacteria</taxon>
        <taxon>Bacillati</taxon>
        <taxon>Actinomycetota</taxon>
        <taxon>Actinomycetes</taxon>
        <taxon>Streptosporangiales</taxon>
        <taxon>Streptosporangiaceae</taxon>
        <taxon>Sphaerisporangium</taxon>
    </lineage>
</organism>
<dbReference type="AlphaFoldDB" id="A0A917VBE0"/>
<gene>
    <name evidence="1" type="ORF">GCM10007964_00380</name>
</gene>
<keyword evidence="2" id="KW-1185">Reference proteome</keyword>
<evidence type="ECO:0000313" key="1">
    <source>
        <dbReference type="EMBL" id="GGK61208.1"/>
    </source>
</evidence>
<proteinExistence type="predicted"/>
<dbReference type="Proteomes" id="UP000645217">
    <property type="component" value="Unassembled WGS sequence"/>
</dbReference>
<reference evidence="1" key="1">
    <citation type="journal article" date="2014" name="Int. J. Syst. Evol. Microbiol.">
        <title>Complete genome sequence of Corynebacterium casei LMG S-19264T (=DSM 44701T), isolated from a smear-ripened cheese.</title>
        <authorList>
            <consortium name="US DOE Joint Genome Institute (JGI-PGF)"/>
            <person name="Walter F."/>
            <person name="Albersmeier A."/>
            <person name="Kalinowski J."/>
            <person name="Ruckert C."/>
        </authorList>
    </citation>
    <scope>NUCLEOTIDE SEQUENCE</scope>
    <source>
        <strain evidence="1">JCM 13064</strain>
    </source>
</reference>
<comment type="caution">
    <text evidence="1">The sequence shown here is derived from an EMBL/GenBank/DDBJ whole genome shotgun (WGS) entry which is preliminary data.</text>
</comment>
<accession>A0A917VBE0</accession>